<dbReference type="OrthoDB" id="10253041at2759"/>
<dbReference type="Gene3D" id="2.60.40.3120">
    <property type="match status" value="1"/>
</dbReference>
<dbReference type="InterPro" id="IPR050821">
    <property type="entry name" value="Cytosolic_carboxypeptidase"/>
</dbReference>
<name>A0A368F3T2_ANCCA</name>
<feature type="non-terminal residue" evidence="3">
    <location>
        <position position="1"/>
    </location>
</feature>
<dbReference type="InterPro" id="IPR040626">
    <property type="entry name" value="Pepdidase_M14_N"/>
</dbReference>
<sequence>ISREEFAKKAASIMRQPIIFCSRVGHVDTKVDHLLFESRFECGNLRRATQVDIFTVQRHLYMSIDCVSGEVLQLCSLELSGKQFSLKVGPTHYELILSPDINQKKEHYQWFYFEVSNIVHNVAYTFEIINCLKTTSMYSKGMQPVMYSVHDALAGRG</sequence>
<dbReference type="AlphaFoldDB" id="A0A368F3T2"/>
<dbReference type="Proteomes" id="UP000252519">
    <property type="component" value="Unassembled WGS sequence"/>
</dbReference>
<comment type="caution">
    <text evidence="3">The sequence shown here is derived from an EMBL/GenBank/DDBJ whole genome shotgun (WGS) entry which is preliminary data.</text>
</comment>
<proteinExistence type="predicted"/>
<dbReference type="PANTHER" id="PTHR12756">
    <property type="entry name" value="CYTOSOLIC CARBOXYPEPTIDASE"/>
    <property type="match status" value="1"/>
</dbReference>
<keyword evidence="4" id="KW-1185">Reference proteome</keyword>
<evidence type="ECO:0000313" key="4">
    <source>
        <dbReference type="Proteomes" id="UP000252519"/>
    </source>
</evidence>
<dbReference type="Pfam" id="PF18027">
    <property type="entry name" value="Pepdidase_M14_N"/>
    <property type="match status" value="1"/>
</dbReference>
<dbReference type="EMBL" id="JOJR01008430">
    <property type="protein sequence ID" value="RCN26288.1"/>
    <property type="molecule type" value="Genomic_DNA"/>
</dbReference>
<feature type="domain" description="Cytosolic carboxypeptidase N-terminal" evidence="2">
    <location>
        <begin position="89"/>
        <end position="149"/>
    </location>
</feature>
<evidence type="ECO:0000259" key="2">
    <source>
        <dbReference type="Pfam" id="PF18027"/>
    </source>
</evidence>
<dbReference type="PANTHER" id="PTHR12756:SF11">
    <property type="entry name" value="CYTOSOLIC CARBOXYPEPTIDASE 1"/>
    <property type="match status" value="1"/>
</dbReference>
<organism evidence="3 4">
    <name type="scientific">Ancylostoma caninum</name>
    <name type="common">Dog hookworm</name>
    <dbReference type="NCBI Taxonomy" id="29170"/>
    <lineage>
        <taxon>Eukaryota</taxon>
        <taxon>Metazoa</taxon>
        <taxon>Ecdysozoa</taxon>
        <taxon>Nematoda</taxon>
        <taxon>Chromadorea</taxon>
        <taxon>Rhabditida</taxon>
        <taxon>Rhabditina</taxon>
        <taxon>Rhabditomorpha</taxon>
        <taxon>Strongyloidea</taxon>
        <taxon>Ancylostomatidae</taxon>
        <taxon>Ancylostomatinae</taxon>
        <taxon>Ancylostoma</taxon>
    </lineage>
</organism>
<feature type="non-terminal residue" evidence="3">
    <location>
        <position position="157"/>
    </location>
</feature>
<comment type="cofactor">
    <cofactor evidence="1">
        <name>Zn(2+)</name>
        <dbReference type="ChEBI" id="CHEBI:29105"/>
    </cofactor>
</comment>
<accession>A0A368F3T2</accession>
<protein>
    <recommendedName>
        <fullName evidence="2">Cytosolic carboxypeptidase N-terminal domain-containing protein</fullName>
    </recommendedName>
</protein>
<gene>
    <name evidence="3" type="ORF">ANCCAN_27986</name>
</gene>
<dbReference type="STRING" id="29170.A0A368F3T2"/>
<evidence type="ECO:0000256" key="1">
    <source>
        <dbReference type="ARBA" id="ARBA00001947"/>
    </source>
</evidence>
<reference evidence="3 4" key="1">
    <citation type="submission" date="2014-10" db="EMBL/GenBank/DDBJ databases">
        <title>Draft genome of the hookworm Ancylostoma caninum.</title>
        <authorList>
            <person name="Mitreva M."/>
        </authorList>
    </citation>
    <scope>NUCLEOTIDE SEQUENCE [LARGE SCALE GENOMIC DNA]</scope>
    <source>
        <strain evidence="3 4">Baltimore</strain>
    </source>
</reference>
<evidence type="ECO:0000313" key="3">
    <source>
        <dbReference type="EMBL" id="RCN26288.1"/>
    </source>
</evidence>